<feature type="binding site" evidence="13">
    <location>
        <position position="272"/>
    </location>
    <ligand>
        <name>Mg(2+)</name>
        <dbReference type="ChEBI" id="CHEBI:18420"/>
        <label>1</label>
    </ligand>
</feature>
<evidence type="ECO:0000256" key="5">
    <source>
        <dbReference type="ARBA" id="ARBA00022679"/>
    </source>
</evidence>
<evidence type="ECO:0000256" key="10">
    <source>
        <dbReference type="ARBA" id="ARBA00022842"/>
    </source>
</evidence>
<feature type="binding site" evidence="12">
    <location>
        <position position="154"/>
    </location>
    <ligand>
        <name>1D-myo-inositol 1,3,4-trisphosphate</name>
        <dbReference type="ChEBI" id="CHEBI:58414"/>
    </ligand>
</feature>
<evidence type="ECO:0000313" key="16">
    <source>
        <dbReference type="EMBL" id="CAA7393260.1"/>
    </source>
</evidence>
<sequence length="315" mass="35967">MAYSERRLRIGYALAHKKRNSFIRPSLVELARERGIDLVAIDEGRPLADHGPFHCILHKRYGESWKAQLRQYEVRNPGVLIIDHPEAIARLHNRISMLQVVSELESPPDKETFGIPKQIVIYDSVSLSDSATFSALRFPVIAKPLVADGSAKSHKMALVYHPAGLAKQKPPVVLQEFVNHGGVIFKVYVVGDYVKCVKRKSLPDVTREKLESSEESVSFSQVSNLTSVEDREVRKYYEKMNLDETEMPPQDFLTKIARGLRQATKLHLFNFDMIKDTNVGNRYLVIDINYFPGYAKMPSYESVFADFLWDVVQKK</sequence>
<feature type="domain" description="Inositol 1,3,4-trisphosphate 5/6-kinase ATP-grasp" evidence="14">
    <location>
        <begin position="109"/>
        <end position="310"/>
    </location>
</feature>
<feature type="binding site" evidence="12">
    <location>
        <position position="18"/>
    </location>
    <ligand>
        <name>1D-myo-inositol 1,3,4-trisphosphate</name>
        <dbReference type="ChEBI" id="CHEBI:58414"/>
    </ligand>
</feature>
<dbReference type="InterPro" id="IPR008656">
    <property type="entry name" value="Inositol_tetrakis-P_1-kinase"/>
</dbReference>
<keyword evidence="9 11" id="KW-0067">ATP-binding</keyword>
<comment type="function">
    <text evidence="11">Kinase that can phosphorylate various inositol polyphosphate such as Ins(3,4,5,6)P4 or Ins(1,3,4)P3.</text>
</comment>
<comment type="similarity">
    <text evidence="3 11">Belongs to the ITPK1 family.</text>
</comment>
<evidence type="ECO:0000256" key="9">
    <source>
        <dbReference type="ARBA" id="ARBA00022840"/>
    </source>
</evidence>
<feature type="binding site" evidence="12">
    <location>
        <position position="143"/>
    </location>
    <ligand>
        <name>ATP</name>
        <dbReference type="ChEBI" id="CHEBI:30616"/>
    </ligand>
</feature>
<evidence type="ECO:0000313" key="17">
    <source>
        <dbReference type="Proteomes" id="UP000663760"/>
    </source>
</evidence>
<feature type="binding site" evidence="12">
    <location>
        <position position="289"/>
    </location>
    <ligand>
        <name>1D-myo-inositol 1,3,4-trisphosphate</name>
        <dbReference type="ChEBI" id="CHEBI:58414"/>
    </ligand>
</feature>
<dbReference type="OrthoDB" id="25308at2759"/>
<feature type="binding site" evidence="12">
    <location>
        <position position="59"/>
    </location>
    <ligand>
        <name>1D-myo-inositol 1,3,4-trisphosphate</name>
        <dbReference type="ChEBI" id="CHEBI:58414"/>
    </ligand>
</feature>
<protein>
    <recommendedName>
        <fullName evidence="11">Inositol-tetrakisphosphate 1-kinase</fullName>
        <ecNumber evidence="11">2.7.1.134</ecNumber>
    </recommendedName>
</protein>
<feature type="binding site" evidence="13">
    <location>
        <position position="287"/>
    </location>
    <ligand>
        <name>Mg(2+)</name>
        <dbReference type="ChEBI" id="CHEBI:18420"/>
        <label>1</label>
    </ligand>
</feature>
<evidence type="ECO:0000256" key="2">
    <source>
        <dbReference type="ARBA" id="ARBA00000680"/>
    </source>
</evidence>
<comment type="catalytic activity">
    <reaction evidence="11">
        <text>1D-myo-inositol 3,4,5,6-tetrakisphosphate + ATP = 1D-myo-inositol 1,3,4,5,6-pentakisphosphate + ADP + H(+)</text>
        <dbReference type="Rhea" id="RHEA:12452"/>
        <dbReference type="ChEBI" id="CHEBI:15378"/>
        <dbReference type="ChEBI" id="CHEBI:30616"/>
        <dbReference type="ChEBI" id="CHEBI:57539"/>
        <dbReference type="ChEBI" id="CHEBI:57733"/>
        <dbReference type="ChEBI" id="CHEBI:456216"/>
        <dbReference type="EC" id="2.7.1.134"/>
    </reaction>
</comment>
<proteinExistence type="inferred from homology"/>
<comment type="catalytic activity">
    <reaction evidence="2">
        <text>1D-myo-inositol 1,3,4-trisphosphate + ATP = 1D-myo-inositol 1,3,4,5-tetrakisphosphate + ADP + H(+)</text>
        <dbReference type="Rhea" id="RHEA:13253"/>
        <dbReference type="ChEBI" id="CHEBI:15378"/>
        <dbReference type="ChEBI" id="CHEBI:30616"/>
        <dbReference type="ChEBI" id="CHEBI:57895"/>
        <dbReference type="ChEBI" id="CHEBI:58414"/>
        <dbReference type="ChEBI" id="CHEBI:456216"/>
        <dbReference type="EC" id="2.7.1.159"/>
    </reaction>
</comment>
<dbReference type="InterPro" id="IPR040464">
    <property type="entry name" value="InsP(3)kin_ATP-grasp"/>
</dbReference>
<comment type="subunit">
    <text evidence="4 11">Monomer.</text>
</comment>
<name>A0A7I8K6J3_SPIIN</name>
<dbReference type="GO" id="GO:0052725">
    <property type="term" value="F:inositol-1,3,4-trisphosphate 6-kinase activity"/>
    <property type="evidence" value="ECO:0007669"/>
    <property type="project" value="InterPro"/>
</dbReference>
<dbReference type="EMBL" id="LR746266">
    <property type="protein sequence ID" value="CAA7393260.1"/>
    <property type="molecule type" value="Genomic_DNA"/>
</dbReference>
<dbReference type="GO" id="GO:0032957">
    <property type="term" value="P:inositol trisphosphate metabolic process"/>
    <property type="evidence" value="ECO:0007669"/>
    <property type="project" value="InterPro"/>
</dbReference>
<evidence type="ECO:0000256" key="13">
    <source>
        <dbReference type="PIRSR" id="PIRSR038186-2"/>
    </source>
</evidence>
<feature type="domain" description="Inositol-tetrakisphosphate 1-kinase N-terminal" evidence="15">
    <location>
        <begin position="9"/>
        <end position="88"/>
    </location>
</feature>
<evidence type="ECO:0000256" key="7">
    <source>
        <dbReference type="ARBA" id="ARBA00022741"/>
    </source>
</evidence>
<reference evidence="16" key="1">
    <citation type="submission" date="2020-02" db="EMBL/GenBank/DDBJ databases">
        <authorList>
            <person name="Scholz U."/>
            <person name="Mascher M."/>
            <person name="Fiebig A."/>
        </authorList>
    </citation>
    <scope>NUCLEOTIDE SEQUENCE</scope>
</reference>
<dbReference type="Pfam" id="PF17927">
    <property type="entry name" value="Ins134_P3_kin_N"/>
    <property type="match status" value="1"/>
</dbReference>
<evidence type="ECO:0000256" key="12">
    <source>
        <dbReference type="PIRSR" id="PIRSR038186-1"/>
    </source>
</evidence>
<dbReference type="GO" id="GO:0005524">
    <property type="term" value="F:ATP binding"/>
    <property type="evidence" value="ECO:0007669"/>
    <property type="project" value="UniProtKB-KW"/>
</dbReference>
<dbReference type="SUPFAM" id="SSF56059">
    <property type="entry name" value="Glutathione synthetase ATP-binding domain-like"/>
    <property type="match status" value="1"/>
</dbReference>
<evidence type="ECO:0000259" key="15">
    <source>
        <dbReference type="Pfam" id="PF17927"/>
    </source>
</evidence>
<feature type="binding site" evidence="12">
    <location>
        <position position="186"/>
    </location>
    <ligand>
        <name>1D-myo-inositol 1,3,4-trisphosphate</name>
        <dbReference type="ChEBI" id="CHEBI:58414"/>
    </ligand>
</feature>
<comment type="catalytic activity">
    <reaction evidence="1">
        <text>1D-myo-inositol 1,3,4-trisphosphate + ATP = 1D-myo-inositol 1,3,4,6-tetrakisphosphate + ADP + H(+)</text>
        <dbReference type="Rhea" id="RHEA:20940"/>
        <dbReference type="ChEBI" id="CHEBI:15378"/>
        <dbReference type="ChEBI" id="CHEBI:30616"/>
        <dbReference type="ChEBI" id="CHEBI:57660"/>
        <dbReference type="ChEBI" id="CHEBI:58414"/>
        <dbReference type="ChEBI" id="CHEBI:456216"/>
        <dbReference type="EC" id="2.7.1.159"/>
    </reaction>
</comment>
<dbReference type="PIRSF" id="PIRSF038186">
    <property type="entry name" value="ITPK"/>
    <property type="match status" value="1"/>
</dbReference>
<accession>A0A7I8K6J3</accession>
<evidence type="ECO:0000256" key="11">
    <source>
        <dbReference type="PIRNR" id="PIRNR038186"/>
    </source>
</evidence>
<feature type="binding site" evidence="13">
    <location>
        <position position="289"/>
    </location>
    <ligand>
        <name>Mg(2+)</name>
        <dbReference type="ChEBI" id="CHEBI:18420"/>
        <label>2</label>
    </ligand>
</feature>
<feature type="binding site" evidence="13">
    <location>
        <position position="287"/>
    </location>
    <ligand>
        <name>Mg(2+)</name>
        <dbReference type="ChEBI" id="CHEBI:18420"/>
        <label>2</label>
    </ligand>
</feature>
<evidence type="ECO:0000256" key="1">
    <source>
        <dbReference type="ARBA" id="ARBA00000399"/>
    </source>
</evidence>
<evidence type="ECO:0000256" key="3">
    <source>
        <dbReference type="ARBA" id="ARBA00009601"/>
    </source>
</evidence>
<dbReference type="EC" id="2.7.1.134" evidence="11"/>
<dbReference type="PANTHER" id="PTHR14217:SF24">
    <property type="entry name" value="INOSITOL-TETRAKISPHOSPHATE 1-KINASE 1"/>
    <property type="match status" value="1"/>
</dbReference>
<dbReference type="Pfam" id="PF05770">
    <property type="entry name" value="Ins134_P3_kin"/>
    <property type="match status" value="1"/>
</dbReference>
<keyword evidence="10 11" id="KW-0460">Magnesium</keyword>
<gene>
    <name evidence="16" type="ORF">SI8410_03004036</name>
</gene>
<dbReference type="GO" id="GO:0000287">
    <property type="term" value="F:magnesium ion binding"/>
    <property type="evidence" value="ECO:0007669"/>
    <property type="project" value="InterPro"/>
</dbReference>
<dbReference type="FunFam" id="3.30.470.20:FF:000056">
    <property type="entry name" value="Inositol-tetrakisphosphate 1-kinase"/>
    <property type="match status" value="1"/>
</dbReference>
<evidence type="ECO:0000259" key="14">
    <source>
        <dbReference type="Pfam" id="PF05770"/>
    </source>
</evidence>
<keyword evidence="5 11" id="KW-0808">Transferase</keyword>
<dbReference type="GO" id="GO:0005737">
    <property type="term" value="C:cytoplasm"/>
    <property type="evidence" value="ECO:0007669"/>
    <property type="project" value="TreeGrafter"/>
</dbReference>
<dbReference type="GO" id="GO:0047325">
    <property type="term" value="F:inositol-3,4,5,6-tetrakisphosphate 1-kinase activity"/>
    <property type="evidence" value="ECO:0007669"/>
    <property type="project" value="UniProtKB-EC"/>
</dbReference>
<keyword evidence="6 11" id="KW-0479">Metal-binding</keyword>
<feature type="binding site" evidence="12">
    <location>
        <position position="201"/>
    </location>
    <ligand>
        <name>ATP</name>
        <dbReference type="ChEBI" id="CHEBI:30616"/>
    </ligand>
</feature>
<feature type="binding site" evidence="12">
    <location>
        <position position="293"/>
    </location>
    <ligand>
        <name>1D-myo-inositol 1,3,4-trisphosphate</name>
        <dbReference type="ChEBI" id="CHEBI:58414"/>
    </ligand>
</feature>
<dbReference type="Gene3D" id="3.30.470.20">
    <property type="entry name" value="ATP-grasp fold, B domain"/>
    <property type="match status" value="1"/>
</dbReference>
<dbReference type="InterPro" id="IPR041429">
    <property type="entry name" value="ITPK1_N"/>
</dbReference>
<dbReference type="Proteomes" id="UP000663760">
    <property type="component" value="Chromosome 3"/>
</dbReference>
<dbReference type="PANTHER" id="PTHR14217">
    <property type="entry name" value="INOSITOL-TETRAKISPHOSPHATE 1-KINASE"/>
    <property type="match status" value="1"/>
</dbReference>
<comment type="cofactor">
    <cofactor evidence="11 13">
        <name>Mg(2+)</name>
        <dbReference type="ChEBI" id="CHEBI:18420"/>
    </cofactor>
    <text evidence="11 13">Binds 2 magnesium ions per subunit.</text>
</comment>
<keyword evidence="8 11" id="KW-0418">Kinase</keyword>
<evidence type="ECO:0000256" key="8">
    <source>
        <dbReference type="ARBA" id="ARBA00022777"/>
    </source>
</evidence>
<keyword evidence="17" id="KW-1185">Reference proteome</keyword>
<feature type="binding site" evidence="12">
    <location>
        <position position="94"/>
    </location>
    <ligand>
        <name>ATP</name>
        <dbReference type="ChEBI" id="CHEBI:30616"/>
    </ligand>
</feature>
<organism evidence="16 17">
    <name type="scientific">Spirodela intermedia</name>
    <name type="common">Intermediate duckweed</name>
    <dbReference type="NCBI Taxonomy" id="51605"/>
    <lineage>
        <taxon>Eukaryota</taxon>
        <taxon>Viridiplantae</taxon>
        <taxon>Streptophyta</taxon>
        <taxon>Embryophyta</taxon>
        <taxon>Tracheophyta</taxon>
        <taxon>Spermatophyta</taxon>
        <taxon>Magnoliopsida</taxon>
        <taxon>Liliopsida</taxon>
        <taxon>Araceae</taxon>
        <taxon>Lemnoideae</taxon>
        <taxon>Spirodela</taxon>
    </lineage>
</organism>
<evidence type="ECO:0000256" key="6">
    <source>
        <dbReference type="ARBA" id="ARBA00022723"/>
    </source>
</evidence>
<dbReference type="AlphaFoldDB" id="A0A7I8K6J3"/>
<feature type="binding site" evidence="12">
    <location>
        <begin position="175"/>
        <end position="186"/>
    </location>
    <ligand>
        <name>ATP</name>
        <dbReference type="ChEBI" id="CHEBI:30616"/>
    </ligand>
</feature>
<dbReference type="GO" id="GO:0052726">
    <property type="term" value="F:inositol-1,3,4-trisphosphate 5-kinase activity"/>
    <property type="evidence" value="ECO:0007669"/>
    <property type="project" value="InterPro"/>
</dbReference>
<evidence type="ECO:0000256" key="4">
    <source>
        <dbReference type="ARBA" id="ARBA00011245"/>
    </source>
</evidence>
<keyword evidence="7 11" id="KW-0547">Nucleotide-binding</keyword>